<dbReference type="Pfam" id="PF13515">
    <property type="entry name" value="FUSC_2"/>
    <property type="match status" value="1"/>
</dbReference>
<reference evidence="7 8" key="1">
    <citation type="submission" date="2020-08" db="EMBL/GenBank/DDBJ databases">
        <title>Sequencing the genomes of 1000 actinobacteria strains.</title>
        <authorList>
            <person name="Klenk H.-P."/>
        </authorList>
    </citation>
    <scope>NUCLEOTIDE SEQUENCE [LARGE SCALE GENOMIC DNA]</scope>
    <source>
        <strain evidence="7 8">DSM 43851</strain>
    </source>
</reference>
<organism evidence="7 8">
    <name type="scientific">Kutzneria kofuensis</name>
    <dbReference type="NCBI Taxonomy" id="103725"/>
    <lineage>
        <taxon>Bacteria</taxon>
        <taxon>Bacillati</taxon>
        <taxon>Actinomycetota</taxon>
        <taxon>Actinomycetes</taxon>
        <taxon>Pseudonocardiales</taxon>
        <taxon>Pseudonocardiaceae</taxon>
        <taxon>Kutzneria</taxon>
    </lineage>
</organism>
<gene>
    <name evidence="7" type="ORF">BJ998_006987</name>
</gene>
<dbReference type="InterPro" id="IPR049453">
    <property type="entry name" value="Memb_transporter_dom"/>
</dbReference>
<feature type="transmembrane region" description="Helical" evidence="5">
    <location>
        <begin position="12"/>
        <end position="45"/>
    </location>
</feature>
<comment type="caution">
    <text evidence="7">The sequence shown here is derived from an EMBL/GenBank/DDBJ whole genome shotgun (WGS) entry which is preliminary data.</text>
</comment>
<dbReference type="GO" id="GO:0016020">
    <property type="term" value="C:membrane"/>
    <property type="evidence" value="ECO:0007669"/>
    <property type="project" value="UniProtKB-SubCell"/>
</dbReference>
<dbReference type="RefSeq" id="WP_312890470.1">
    <property type="nucleotide sequence ID" value="NZ_JACHIR010000001.1"/>
</dbReference>
<feature type="transmembrane region" description="Helical" evidence="5">
    <location>
        <begin position="80"/>
        <end position="99"/>
    </location>
</feature>
<dbReference type="Proteomes" id="UP000585638">
    <property type="component" value="Unassembled WGS sequence"/>
</dbReference>
<keyword evidence="3 5" id="KW-1133">Transmembrane helix</keyword>
<evidence type="ECO:0000256" key="2">
    <source>
        <dbReference type="ARBA" id="ARBA00022692"/>
    </source>
</evidence>
<dbReference type="EMBL" id="JACHIR010000001">
    <property type="protein sequence ID" value="MBB5895791.1"/>
    <property type="molecule type" value="Genomic_DNA"/>
</dbReference>
<feature type="transmembrane region" description="Helical" evidence="5">
    <location>
        <begin position="106"/>
        <end position="125"/>
    </location>
</feature>
<dbReference type="AlphaFoldDB" id="A0A7W9NKW6"/>
<proteinExistence type="predicted"/>
<evidence type="ECO:0000256" key="1">
    <source>
        <dbReference type="ARBA" id="ARBA00004141"/>
    </source>
</evidence>
<evidence type="ECO:0000256" key="4">
    <source>
        <dbReference type="ARBA" id="ARBA00023136"/>
    </source>
</evidence>
<keyword evidence="4 5" id="KW-0472">Membrane</keyword>
<keyword evidence="8" id="KW-1185">Reference proteome</keyword>
<evidence type="ECO:0000256" key="5">
    <source>
        <dbReference type="SAM" id="Phobius"/>
    </source>
</evidence>
<feature type="transmembrane region" description="Helical" evidence="5">
    <location>
        <begin position="367"/>
        <end position="388"/>
    </location>
</feature>
<evidence type="ECO:0000259" key="6">
    <source>
        <dbReference type="Pfam" id="PF13515"/>
    </source>
</evidence>
<evidence type="ECO:0000313" key="7">
    <source>
        <dbReference type="EMBL" id="MBB5895791.1"/>
    </source>
</evidence>
<evidence type="ECO:0000256" key="3">
    <source>
        <dbReference type="ARBA" id="ARBA00022989"/>
    </source>
</evidence>
<protein>
    <recommendedName>
        <fullName evidence="6">Integral membrane bound transporter domain-containing protein</fullName>
    </recommendedName>
</protein>
<keyword evidence="2 5" id="KW-0812">Transmembrane</keyword>
<feature type="transmembrane region" description="Helical" evidence="5">
    <location>
        <begin position="131"/>
        <end position="152"/>
    </location>
</feature>
<feature type="transmembrane region" description="Helical" evidence="5">
    <location>
        <begin position="442"/>
        <end position="464"/>
    </location>
</feature>
<feature type="transmembrane region" description="Helical" evidence="5">
    <location>
        <begin position="395"/>
        <end position="422"/>
    </location>
</feature>
<accession>A0A7W9NKW6</accession>
<feature type="domain" description="Integral membrane bound transporter" evidence="6">
    <location>
        <begin position="348"/>
        <end position="456"/>
    </location>
</feature>
<comment type="subcellular location">
    <subcellularLocation>
        <location evidence="1">Membrane</location>
        <topology evidence="1">Multi-pass membrane protein</topology>
    </subcellularLocation>
</comment>
<feature type="transmembrane region" description="Helical" evidence="5">
    <location>
        <begin position="57"/>
        <end position="74"/>
    </location>
</feature>
<evidence type="ECO:0000313" key="8">
    <source>
        <dbReference type="Proteomes" id="UP000585638"/>
    </source>
</evidence>
<name>A0A7W9NKW6_9PSEU</name>
<sequence>MKALAQGAGMLVVIVIVVGSAAGVGAVLGLGGVTILAGLTALFCFIAANGGPLRADLKLLAAFAPAVIIGGALPRLLGEVSHIAAIAALVVVVFVAALLPVFGTRFVTVGLGLGMASVFGYGYQLTGGTSGWQIIAAPAIAVAVVIILRMLMGASDPDKPTRVALAAALTGTTGAAERAARVWLADRPRVWQSRVLSAGARFGATMGVLKGRLQALPAEQSAALGEVIQAANDQMATLAEAVKAKSTPDDLPPVERKPPKVALPGATERLVDDLWRLIDTVHDAVTTRDRSTSNFPRHFVRQALRRELEGAFSWRSAQLRHAIRCALGMTIALTIAAFRPGDPLTVSFLMTTFAIMQPEWRDTLDKAWQRVGGALAGAAALALVLWLLPQSALMPVALVALLIGFPFMQAQPMLFNGCMVFLSVGLNASTKHLDPVSTLIEYVLLMAGAVAIGLLFGFLAVPGVPRPPLSARFADATTELQRLLRMVSNLLRGDEVLGRTVGVRFRDAARAHQNLVAPAPGSKAPATDQQEALDEAGEGLRGLAASSLALFRLGNTAPALADFTADAARALDDGVEPPRPPADLDDEQRLIADMVVADLLRVQHARPQLVR</sequence>